<evidence type="ECO:0000259" key="5">
    <source>
        <dbReference type="SMART" id="SM00849"/>
    </source>
</evidence>
<keyword evidence="1" id="KW-0862">Zinc</keyword>
<gene>
    <name evidence="6" type="ORF">O9H85_33580</name>
</gene>
<dbReference type="InterPro" id="IPR036866">
    <property type="entry name" value="RibonucZ/Hydroxyglut_hydro"/>
</dbReference>
<organism evidence="6 7">
    <name type="scientific">Paenibacillus gyeongsangnamensis</name>
    <dbReference type="NCBI Taxonomy" id="3388067"/>
    <lineage>
        <taxon>Bacteria</taxon>
        <taxon>Bacillati</taxon>
        <taxon>Bacillota</taxon>
        <taxon>Bacilli</taxon>
        <taxon>Bacillales</taxon>
        <taxon>Paenibacillaceae</taxon>
        <taxon>Paenibacillus</taxon>
    </lineage>
</organism>
<keyword evidence="7" id="KW-1185">Reference proteome</keyword>
<name>A0ABT4QK02_9BACL</name>
<dbReference type="SUPFAM" id="SSF56281">
    <property type="entry name" value="Metallo-hydrolase/oxidoreductase"/>
    <property type="match status" value="1"/>
</dbReference>
<dbReference type="InterPro" id="IPR001279">
    <property type="entry name" value="Metallo-B-lactamas"/>
</dbReference>
<evidence type="ECO:0000256" key="1">
    <source>
        <dbReference type="ARBA" id="ARBA00022833"/>
    </source>
</evidence>
<dbReference type="SMART" id="SM00849">
    <property type="entry name" value="Lactamase_B"/>
    <property type="match status" value="1"/>
</dbReference>
<feature type="domain" description="Metallo-beta-lactamase" evidence="5">
    <location>
        <begin position="21"/>
        <end position="231"/>
    </location>
</feature>
<dbReference type="Proteomes" id="UP001527882">
    <property type="component" value="Unassembled WGS sequence"/>
</dbReference>
<accession>A0ABT4QK02</accession>
<dbReference type="Gene3D" id="3.60.15.10">
    <property type="entry name" value="Ribonuclease Z/Hydroxyacylglutathione hydrolase-like"/>
    <property type="match status" value="1"/>
</dbReference>
<dbReference type="PANTHER" id="PTHR46018:SF7">
    <property type="entry name" value="RIBONUCLEASE Z"/>
    <property type="match status" value="1"/>
</dbReference>
<protein>
    <submittedName>
        <fullName evidence="6">MBL fold metallo-hydrolase</fullName>
    </submittedName>
</protein>
<evidence type="ECO:0000256" key="3">
    <source>
        <dbReference type="ARBA" id="ARBA00034301"/>
    </source>
</evidence>
<sequence length="258" mass="29625">MNRPFRIMMLGVGNGFCKSTYHNNALIETQGQLFMIDCGALAWHSLHEAGYGFDDIEGIFITHLHYDHCGGLEEAALYGSYAAHRKMKLFVPTPLKGILWERYLRGTLENVTEGKTSLDDYFEVQWVKEDELFSFCSSGNSETDWMPQASTARWIQTCHVPSKFSCSLILEERFFYSSDMQADQELVCGLFSQGIETFYHDSCFTPNPVHADFDTLCEYPEEIRNRLYLMHYGEAPIGMTGTGLQGMTLLRQHEWLSW</sequence>
<comment type="caution">
    <text evidence="6">The sequence shown here is derived from an EMBL/GenBank/DDBJ whole genome shotgun (WGS) entry which is preliminary data.</text>
</comment>
<comment type="catalytic activity">
    <reaction evidence="2">
        <text>3',5'-cyclic CMP + H2O = CMP + H(+)</text>
        <dbReference type="Rhea" id="RHEA:72675"/>
        <dbReference type="ChEBI" id="CHEBI:15377"/>
        <dbReference type="ChEBI" id="CHEBI:15378"/>
        <dbReference type="ChEBI" id="CHEBI:58003"/>
        <dbReference type="ChEBI" id="CHEBI:60377"/>
    </reaction>
    <physiologicalReaction direction="left-to-right" evidence="2">
        <dbReference type="Rhea" id="RHEA:72676"/>
    </physiologicalReaction>
</comment>
<reference evidence="6 7" key="1">
    <citation type="submission" date="2022-12" db="EMBL/GenBank/DDBJ databases">
        <title>Draft genome sequence of Paenibacillus sp. dW9.</title>
        <authorList>
            <person name="Choi E.-W."/>
            <person name="Kim D.-U."/>
        </authorList>
    </citation>
    <scope>NUCLEOTIDE SEQUENCE [LARGE SCALE GENOMIC DNA]</scope>
    <source>
        <strain evidence="7">dW9</strain>
    </source>
</reference>
<dbReference type="Pfam" id="PF23023">
    <property type="entry name" value="Anti-Pycsar_Apyc1"/>
    <property type="match status" value="1"/>
</dbReference>
<proteinExistence type="predicted"/>
<comment type="catalytic activity">
    <reaction evidence="4">
        <text>3',5'-cyclic UMP + H2O = UMP + H(+)</text>
        <dbReference type="Rhea" id="RHEA:70575"/>
        <dbReference type="ChEBI" id="CHEBI:15377"/>
        <dbReference type="ChEBI" id="CHEBI:15378"/>
        <dbReference type="ChEBI" id="CHEBI:57865"/>
        <dbReference type="ChEBI" id="CHEBI:184387"/>
    </reaction>
    <physiologicalReaction direction="left-to-right" evidence="4">
        <dbReference type="Rhea" id="RHEA:70576"/>
    </physiologicalReaction>
</comment>
<evidence type="ECO:0000313" key="6">
    <source>
        <dbReference type="EMBL" id="MCZ8517196.1"/>
    </source>
</evidence>
<evidence type="ECO:0000256" key="2">
    <source>
        <dbReference type="ARBA" id="ARBA00034221"/>
    </source>
</evidence>
<dbReference type="RefSeq" id="WP_269885729.1">
    <property type="nucleotide sequence ID" value="NZ_JAQAGZ010000033.1"/>
</dbReference>
<dbReference type="EMBL" id="JAQAGZ010000033">
    <property type="protein sequence ID" value="MCZ8517196.1"/>
    <property type="molecule type" value="Genomic_DNA"/>
</dbReference>
<comment type="function">
    <text evidence="3">Counteracts the endogenous Pycsar antiviral defense system. Phosphodiesterase that enables metal-dependent hydrolysis of host cyclic nucleotide Pycsar defense signals such as cCMP and cUMP.</text>
</comment>
<evidence type="ECO:0000313" key="7">
    <source>
        <dbReference type="Proteomes" id="UP001527882"/>
    </source>
</evidence>
<dbReference type="PANTHER" id="PTHR46018">
    <property type="entry name" value="ZINC PHOSPHODIESTERASE ELAC PROTEIN 1"/>
    <property type="match status" value="1"/>
</dbReference>
<evidence type="ECO:0000256" key="4">
    <source>
        <dbReference type="ARBA" id="ARBA00048505"/>
    </source>
</evidence>